<dbReference type="EC" id="2.3.1.266" evidence="3"/>
<evidence type="ECO:0000259" key="4">
    <source>
        <dbReference type="PROSITE" id="PS51186"/>
    </source>
</evidence>
<dbReference type="PANTHER" id="PTHR43420">
    <property type="entry name" value="ACETYLTRANSFERASE"/>
    <property type="match status" value="1"/>
</dbReference>
<name>A0A2S9K979_9BURK</name>
<dbReference type="InterPro" id="IPR043690">
    <property type="entry name" value="RimI"/>
</dbReference>
<keyword evidence="6" id="KW-1185">Reference proteome</keyword>
<dbReference type="GO" id="GO:0008999">
    <property type="term" value="F:protein-N-terminal-alanine acetyltransferase activity"/>
    <property type="evidence" value="ECO:0007669"/>
    <property type="project" value="UniProtKB-UniRule"/>
</dbReference>
<dbReference type="InterPro" id="IPR050680">
    <property type="entry name" value="YpeA/RimI_acetyltransf"/>
</dbReference>
<comment type="function">
    <text evidence="3">Acetylates the N-terminal alanine of ribosomal protein bS18.</text>
</comment>
<evidence type="ECO:0000256" key="2">
    <source>
        <dbReference type="ARBA" id="ARBA00023315"/>
    </source>
</evidence>
<dbReference type="CDD" id="cd04301">
    <property type="entry name" value="NAT_SF"/>
    <property type="match status" value="1"/>
</dbReference>
<evidence type="ECO:0000313" key="5">
    <source>
        <dbReference type="EMBL" id="PRD67001.1"/>
    </source>
</evidence>
<dbReference type="PROSITE" id="PS51186">
    <property type="entry name" value="GNAT"/>
    <property type="match status" value="1"/>
</dbReference>
<comment type="caution">
    <text evidence="3">Lacks conserved residue(s) required for the propagation of feature annotation.</text>
</comment>
<accession>A0A2S9K979</accession>
<dbReference type="Pfam" id="PF00583">
    <property type="entry name" value="Acetyltransf_1"/>
    <property type="match status" value="1"/>
</dbReference>
<comment type="caution">
    <text evidence="5">The sequence shown here is derived from an EMBL/GenBank/DDBJ whole genome shotgun (WGS) entry which is preliminary data.</text>
</comment>
<keyword evidence="3" id="KW-0963">Cytoplasm</keyword>
<dbReference type="InterPro" id="IPR016181">
    <property type="entry name" value="Acyl_CoA_acyltransferase"/>
</dbReference>
<dbReference type="AlphaFoldDB" id="A0A2S9K979"/>
<proteinExistence type="inferred from homology"/>
<dbReference type="PANTHER" id="PTHR43420:SF51">
    <property type="entry name" value="PEPTIDYL-LYSINE N-ACETYLTRANSFERASE YIAC"/>
    <property type="match status" value="1"/>
</dbReference>
<evidence type="ECO:0000313" key="6">
    <source>
        <dbReference type="Proteomes" id="UP000238589"/>
    </source>
</evidence>
<keyword evidence="2 3" id="KW-0012">Acyltransferase</keyword>
<feature type="active site" description="Proton donor" evidence="3">
    <location>
        <position position="143"/>
    </location>
</feature>
<dbReference type="SUPFAM" id="SSF55729">
    <property type="entry name" value="Acyl-CoA N-acyltransferases (Nat)"/>
    <property type="match status" value="1"/>
</dbReference>
<protein>
    <recommendedName>
        <fullName evidence="3">[Ribosomal protein bS18]-alanine N-acetyltransferase</fullName>
        <ecNumber evidence="3">2.3.1.266</ecNumber>
    </recommendedName>
</protein>
<dbReference type="InterPro" id="IPR000182">
    <property type="entry name" value="GNAT_dom"/>
</dbReference>
<feature type="active site" description="Proton acceptor" evidence="3">
    <location>
        <position position="131"/>
    </location>
</feature>
<reference evidence="5 6" key="1">
    <citation type="submission" date="2018-03" db="EMBL/GenBank/DDBJ databases">
        <title>Comparative genomics illustrates the genes involved in a hyperalkaliphilic mechanisms of Serpentinomonas isolated from highly-alkaline calcium-rich serpentinized springs.</title>
        <authorList>
            <person name="Suzuki S."/>
            <person name="Ishii S."/>
            <person name="Walworth N."/>
            <person name="Bird L."/>
            <person name="Kuenen J.G."/>
            <person name="Nealson K.H."/>
        </authorList>
    </citation>
    <scope>NUCLEOTIDE SEQUENCE [LARGE SCALE GENOMIC DNA]</scope>
    <source>
        <strain evidence="5 6">P1</strain>
    </source>
</reference>
<evidence type="ECO:0000256" key="1">
    <source>
        <dbReference type="ARBA" id="ARBA00022679"/>
    </source>
</evidence>
<dbReference type="OrthoDB" id="9796919at2"/>
<feature type="binding site" evidence="3">
    <location>
        <position position="136"/>
    </location>
    <ligand>
        <name>acetyl-CoA</name>
        <dbReference type="ChEBI" id="CHEBI:57288"/>
    </ligand>
</feature>
<comment type="similarity">
    <text evidence="3">Belongs to the acetyltransferase family. RimI subfamily.</text>
</comment>
<dbReference type="Gene3D" id="3.40.630.30">
    <property type="match status" value="1"/>
</dbReference>
<dbReference type="EMBL" id="PVLQ01000008">
    <property type="protein sequence ID" value="PRD67001.1"/>
    <property type="molecule type" value="Genomic_DNA"/>
</dbReference>
<comment type="catalytic activity">
    <reaction evidence="3">
        <text>N-terminal L-alanyl-[ribosomal protein bS18] + acetyl-CoA = N-terminal N(alpha)-acetyl-L-alanyl-[ribosomal protein bS18] + CoA + H(+)</text>
        <dbReference type="Rhea" id="RHEA:43756"/>
        <dbReference type="Rhea" id="RHEA-COMP:10676"/>
        <dbReference type="Rhea" id="RHEA-COMP:10677"/>
        <dbReference type="ChEBI" id="CHEBI:15378"/>
        <dbReference type="ChEBI" id="CHEBI:57287"/>
        <dbReference type="ChEBI" id="CHEBI:57288"/>
        <dbReference type="ChEBI" id="CHEBI:64718"/>
        <dbReference type="ChEBI" id="CHEBI:83683"/>
        <dbReference type="EC" id="2.3.1.266"/>
    </reaction>
</comment>
<dbReference type="GO" id="GO:0005737">
    <property type="term" value="C:cytoplasm"/>
    <property type="evidence" value="ECO:0007669"/>
    <property type="project" value="UniProtKB-SubCell"/>
</dbReference>
<keyword evidence="1 3" id="KW-0808">Transferase</keyword>
<dbReference type="Proteomes" id="UP000238589">
    <property type="component" value="Unassembled WGS sequence"/>
</dbReference>
<gene>
    <name evidence="3" type="primary">rimI</name>
    <name evidence="5" type="ORF">C6P64_01335</name>
</gene>
<organism evidence="5 6">
    <name type="scientific">Malikia granosa</name>
    <dbReference type="NCBI Taxonomy" id="263067"/>
    <lineage>
        <taxon>Bacteria</taxon>
        <taxon>Pseudomonadati</taxon>
        <taxon>Pseudomonadota</taxon>
        <taxon>Betaproteobacteria</taxon>
        <taxon>Burkholderiales</taxon>
        <taxon>Comamonadaceae</taxon>
        <taxon>Malikia</taxon>
    </lineage>
</organism>
<comment type="subcellular location">
    <subcellularLocation>
        <location evidence="3">Cytoplasm</location>
    </subcellularLocation>
</comment>
<dbReference type="HAMAP" id="MF_02210">
    <property type="entry name" value="RimI"/>
    <property type="match status" value="1"/>
</dbReference>
<evidence type="ECO:0000256" key="3">
    <source>
        <dbReference type="HAMAP-Rule" id="MF_02210"/>
    </source>
</evidence>
<feature type="domain" description="N-acetyltransferase" evidence="4">
    <location>
        <begin position="12"/>
        <end position="176"/>
    </location>
</feature>
<sequence length="186" mass="20179">MAADPAAAGRPWALLALDESTLPLVAEVERSTHDHPWGEGHFRDSIAAGYWCQLLVTPALPGDPEAWAGAPRLADGRLLLAYLVAMPGYCEAHLLNITTVPLHRRQGCARLLLEALQAWSLCQGAECLWLEVRAGNLGARALYERQGFRQVGLRRGYYPMDGAQREDAVIMSLPLVPAAAETEVGA</sequence>